<proteinExistence type="predicted"/>
<reference evidence="1" key="1">
    <citation type="submission" date="2020-02" db="EMBL/GenBank/DDBJ databases">
        <authorList>
            <person name="Scholz U."/>
            <person name="Mascher M."/>
            <person name="Fiebig A."/>
        </authorList>
    </citation>
    <scope>NUCLEOTIDE SEQUENCE</scope>
</reference>
<sequence length="75" mass="8854">MVAYALTITRETLDPNDAIHLTKYQMYHERTKHIDIKYHFICDIISSYNLTDMLTKPLFISKFQHCLNLIGVHNT</sequence>
<evidence type="ECO:0000313" key="1">
    <source>
        <dbReference type="EMBL" id="CAA7393769.1"/>
    </source>
</evidence>
<protein>
    <submittedName>
        <fullName evidence="1">Uncharacterized protein</fullName>
    </submittedName>
</protein>
<dbReference type="Proteomes" id="UP000663760">
    <property type="component" value="Chromosome 3"/>
</dbReference>
<dbReference type="AlphaFoldDB" id="A0A7I8K7W9"/>
<keyword evidence="2" id="KW-1185">Reference proteome</keyword>
<gene>
    <name evidence="1" type="ORF">SI8410_03004478</name>
</gene>
<organism evidence="1 2">
    <name type="scientific">Spirodela intermedia</name>
    <name type="common">Intermediate duckweed</name>
    <dbReference type="NCBI Taxonomy" id="51605"/>
    <lineage>
        <taxon>Eukaryota</taxon>
        <taxon>Viridiplantae</taxon>
        <taxon>Streptophyta</taxon>
        <taxon>Embryophyta</taxon>
        <taxon>Tracheophyta</taxon>
        <taxon>Spermatophyta</taxon>
        <taxon>Magnoliopsida</taxon>
        <taxon>Liliopsida</taxon>
        <taxon>Araceae</taxon>
        <taxon>Lemnoideae</taxon>
        <taxon>Spirodela</taxon>
    </lineage>
</organism>
<evidence type="ECO:0000313" key="2">
    <source>
        <dbReference type="Proteomes" id="UP000663760"/>
    </source>
</evidence>
<dbReference type="OrthoDB" id="418237at2759"/>
<accession>A0A7I8K7W9</accession>
<name>A0A7I8K7W9_SPIIN</name>
<dbReference type="EMBL" id="LR746266">
    <property type="protein sequence ID" value="CAA7393769.1"/>
    <property type="molecule type" value="Genomic_DNA"/>
</dbReference>